<dbReference type="HOGENOM" id="CLU_1073669_0_0_1"/>
<accession>L2FZN9</accession>
<reference evidence="3" key="1">
    <citation type="submission" date="2012-08" db="EMBL/GenBank/DDBJ databases">
        <title>Genome analysis of Colletotrichum orbiculare and Colletotrichum fructicola.</title>
        <authorList>
            <person name="Gan P.H.P."/>
            <person name="Ikeda K."/>
            <person name="Irieda H."/>
            <person name="Narusaka M."/>
            <person name="O'Connell R.J."/>
            <person name="Narusaka Y."/>
            <person name="Takano Y."/>
            <person name="Kubo Y."/>
            <person name="Shirasu K."/>
        </authorList>
    </citation>
    <scope>NUCLEOTIDE SEQUENCE</scope>
    <source>
        <strain evidence="3">Nara gc5</strain>
    </source>
</reference>
<dbReference type="STRING" id="1213859.L2FZN9"/>
<evidence type="ECO:0000313" key="3">
    <source>
        <dbReference type="EMBL" id="ELA31521.1"/>
    </source>
</evidence>
<feature type="chain" id="PRO_5003959319" evidence="2">
    <location>
        <begin position="20"/>
        <end position="263"/>
    </location>
</feature>
<dbReference type="AlphaFoldDB" id="L2FZN9"/>
<protein>
    <submittedName>
        <fullName evidence="3">Uncharacterized protein</fullName>
    </submittedName>
</protein>
<name>L2FZN9_COLFN</name>
<evidence type="ECO:0000256" key="2">
    <source>
        <dbReference type="SAM" id="SignalP"/>
    </source>
</evidence>
<feature type="signal peptide" evidence="2">
    <location>
        <begin position="1"/>
        <end position="19"/>
    </location>
</feature>
<dbReference type="EMBL" id="KB020744">
    <property type="protein sequence ID" value="ELA31521.1"/>
    <property type="molecule type" value="Genomic_DNA"/>
</dbReference>
<gene>
    <name evidence="3" type="ORF">CGGC5_8353</name>
</gene>
<feature type="region of interest" description="Disordered" evidence="1">
    <location>
        <begin position="179"/>
        <end position="222"/>
    </location>
</feature>
<sequence length="263" mass="26756">MKTAILSLGFAANLAAAAGLRPRDPESDLAAFNSAADALISQYIPQPEWEALTSAVGSAASAAGVTADVKDVIYSALKATEAPSWFASVVPTAYSSQYQALETAIDSLRPTVTVTVPRPTVIAITTTDENGSTIVATTTVTPSQTTITTDVVPTPSVSVVTGTDSAGNSYTSTIIGSNGTATGSAATTATETVTETTATGSASASETESASGTGTGTETAASRHAALMRHPMLPRPPWPTVLPVWLLSSVLLWPSNGPLSQQR</sequence>
<keyword evidence="2" id="KW-0732">Signal</keyword>
<evidence type="ECO:0000256" key="1">
    <source>
        <dbReference type="SAM" id="MobiDB-lite"/>
    </source>
</evidence>
<proteinExistence type="predicted"/>
<organism evidence="3">
    <name type="scientific">Colletotrichum fructicola (strain Nara gc5)</name>
    <name type="common">Anthracnose fungus</name>
    <name type="synonym">Colletotrichum gloeosporioides (strain Nara gc5)</name>
    <dbReference type="NCBI Taxonomy" id="1213859"/>
    <lineage>
        <taxon>Eukaryota</taxon>
        <taxon>Fungi</taxon>
        <taxon>Dikarya</taxon>
        <taxon>Ascomycota</taxon>
        <taxon>Pezizomycotina</taxon>
        <taxon>Sordariomycetes</taxon>
        <taxon>Hypocreomycetidae</taxon>
        <taxon>Glomerellales</taxon>
        <taxon>Glomerellaceae</taxon>
        <taxon>Colletotrichum</taxon>
        <taxon>Colletotrichum gloeosporioides species complex</taxon>
    </lineage>
</organism>